<evidence type="ECO:0000259" key="1">
    <source>
        <dbReference type="PROSITE" id="PS51494"/>
    </source>
</evidence>
<dbReference type="RefSeq" id="WP_095406833.1">
    <property type="nucleotide sequence ID" value="NZ_NOJZ02000035.1"/>
</dbReference>
<protein>
    <submittedName>
        <fullName evidence="2">Peptidase S55</fullName>
    </submittedName>
</protein>
<dbReference type="SUPFAM" id="SSF50494">
    <property type="entry name" value="Trypsin-like serine proteases"/>
    <property type="match status" value="1"/>
</dbReference>
<dbReference type="Pfam" id="PF05580">
    <property type="entry name" value="Peptidase_S55"/>
    <property type="match status" value="1"/>
</dbReference>
<sequence length="332" mass="36978">MFLKNSNYKNQKSNKLNFILIVSFLFLVYFFSNNLIYAQIQEKNEPDYLIPIGNVLQIDAELKNIIVRNPLGNSSFQVGDAVINVNDVPINSYTDFSNTLYSLSNDDNIPVLINRGNRLMTLHSTKDTLEKINFNNLLSGFATLTYINPETNEFGAVGHPINIGSSRKISIKNGCISTTTDLNIQKSLKGNVGCINAKRKATIGEFNKNTNFGIRGNIVNFDTSNLEKYKVASLDEVKLGKAQIILQTNSQGCQKYDIEIINIEKQKSPKSKTFKIKIIDRNLLIQTGGIVQGMSGTPIVQNDKIIGAVSHAIENDPSTGYGVFIKWMLKNN</sequence>
<keyword evidence="3" id="KW-1185">Reference proteome</keyword>
<dbReference type="SUPFAM" id="SSF50156">
    <property type="entry name" value="PDZ domain-like"/>
    <property type="match status" value="1"/>
</dbReference>
<dbReference type="InterPro" id="IPR001478">
    <property type="entry name" value="PDZ"/>
</dbReference>
<dbReference type="PROSITE" id="PS51494">
    <property type="entry name" value="SPOIVB"/>
    <property type="match status" value="1"/>
</dbReference>
<reference evidence="2 3" key="1">
    <citation type="journal article" date="2017" name="Genome Announc.">
        <title>Draft Genome Sequence of Romboutsia maritimum sp. nov. Strain CCRI-22766(T), Isolated from Coastal Estuarine Mud.</title>
        <authorList>
            <person name="Maheux A.F."/>
            <person name="Boudreau D.K."/>
            <person name="Berube E."/>
            <person name="Boissinot M."/>
            <person name="Raymond F."/>
            <person name="Brodeur S."/>
            <person name="Corbeil J."/>
            <person name="Brightwell G."/>
            <person name="Broda D."/>
            <person name="Omar R.F."/>
            <person name="Bergeron M.G."/>
        </authorList>
    </citation>
    <scope>NUCLEOTIDE SEQUENCE [LARGE SCALE GENOMIC DNA]</scope>
    <source>
        <strain evidence="2 3">CCRI-22766</strain>
    </source>
</reference>
<dbReference type="InterPro" id="IPR036034">
    <property type="entry name" value="PDZ_sf"/>
</dbReference>
<dbReference type="AlphaFoldDB" id="A0A371IQ63"/>
<accession>A0A371IQ63</accession>
<evidence type="ECO:0000313" key="2">
    <source>
        <dbReference type="EMBL" id="RDY22624.1"/>
    </source>
</evidence>
<dbReference type="Gene3D" id="2.30.42.10">
    <property type="match status" value="1"/>
</dbReference>
<feature type="domain" description="Peptidase S55" evidence="1">
    <location>
        <begin position="111"/>
        <end position="332"/>
    </location>
</feature>
<dbReference type="EMBL" id="NOJZ02000035">
    <property type="protein sequence ID" value="RDY22624.1"/>
    <property type="molecule type" value="Genomic_DNA"/>
</dbReference>
<comment type="caution">
    <text evidence="2">The sequence shown here is derived from an EMBL/GenBank/DDBJ whole genome shotgun (WGS) entry which is preliminary data.</text>
</comment>
<dbReference type="InterPro" id="IPR008763">
    <property type="entry name" value="Peptidase_S55"/>
</dbReference>
<dbReference type="Pfam" id="PF13180">
    <property type="entry name" value="PDZ_2"/>
    <property type="match status" value="1"/>
</dbReference>
<organism evidence="2 3">
    <name type="scientific">Romboutsia maritimum</name>
    <dbReference type="NCBI Taxonomy" id="2020948"/>
    <lineage>
        <taxon>Bacteria</taxon>
        <taxon>Bacillati</taxon>
        <taxon>Bacillota</taxon>
        <taxon>Clostridia</taxon>
        <taxon>Peptostreptococcales</taxon>
        <taxon>Peptostreptococcaceae</taxon>
        <taxon>Romboutsia</taxon>
    </lineage>
</organism>
<dbReference type="Proteomes" id="UP000243494">
    <property type="component" value="Unassembled WGS sequence"/>
</dbReference>
<dbReference type="InterPro" id="IPR009003">
    <property type="entry name" value="Peptidase_S1_PA"/>
</dbReference>
<evidence type="ECO:0000313" key="3">
    <source>
        <dbReference type="Proteomes" id="UP000243494"/>
    </source>
</evidence>
<proteinExistence type="predicted"/>
<gene>
    <name evidence="2" type="ORF">CHF27_012475</name>
</gene>
<dbReference type="OrthoDB" id="9765242at2"/>
<name>A0A371IQ63_9FIRM</name>